<dbReference type="PANTHER" id="PTHR31286:SF178">
    <property type="entry name" value="DUF4283 DOMAIN-CONTAINING PROTEIN"/>
    <property type="match status" value="1"/>
</dbReference>
<dbReference type="InterPro" id="IPR025836">
    <property type="entry name" value="Zn_knuckle_CX2CX4HX4C"/>
</dbReference>
<accession>A0A392M3D3</accession>
<keyword evidence="1" id="KW-0479">Metal-binding</keyword>
<dbReference type="InterPro" id="IPR001878">
    <property type="entry name" value="Znf_CCHC"/>
</dbReference>
<keyword evidence="1" id="KW-0862">Zinc</keyword>
<feature type="compositionally biased region" description="Polar residues" evidence="2">
    <location>
        <begin position="27"/>
        <end position="71"/>
    </location>
</feature>
<proteinExistence type="predicted"/>
<feature type="domain" description="CCHC-type" evidence="3">
    <location>
        <begin position="261"/>
        <end position="276"/>
    </location>
</feature>
<feature type="region of interest" description="Disordered" evidence="2">
    <location>
        <begin position="27"/>
        <end position="74"/>
    </location>
</feature>
<reference evidence="4 5" key="1">
    <citation type="journal article" date="2018" name="Front. Plant Sci.">
        <title>Red Clover (Trifolium pratense) and Zigzag Clover (T. medium) - A Picture of Genomic Similarities and Differences.</title>
        <authorList>
            <person name="Dluhosova J."/>
            <person name="Istvanek J."/>
            <person name="Nedelnik J."/>
            <person name="Repkova J."/>
        </authorList>
    </citation>
    <scope>NUCLEOTIDE SEQUENCE [LARGE SCALE GENOMIC DNA]</scope>
    <source>
        <strain evidence="5">cv. 10/8</strain>
        <tissue evidence="4">Leaf</tissue>
    </source>
</reference>
<dbReference type="Pfam" id="PF14392">
    <property type="entry name" value="zf-CCHC_4"/>
    <property type="match status" value="1"/>
</dbReference>
<feature type="compositionally biased region" description="Polar residues" evidence="2">
    <location>
        <begin position="361"/>
        <end position="376"/>
    </location>
</feature>
<dbReference type="GO" id="GO:0008270">
    <property type="term" value="F:zinc ion binding"/>
    <property type="evidence" value="ECO:0007669"/>
    <property type="project" value="UniProtKB-KW"/>
</dbReference>
<dbReference type="Pfam" id="PF14111">
    <property type="entry name" value="DUF4283"/>
    <property type="match status" value="1"/>
</dbReference>
<name>A0A392M3D3_9FABA</name>
<evidence type="ECO:0000256" key="1">
    <source>
        <dbReference type="PROSITE-ProRule" id="PRU00047"/>
    </source>
</evidence>
<dbReference type="InterPro" id="IPR040256">
    <property type="entry name" value="At4g02000-like"/>
</dbReference>
<dbReference type="GO" id="GO:0003676">
    <property type="term" value="F:nucleic acid binding"/>
    <property type="evidence" value="ECO:0007669"/>
    <property type="project" value="InterPro"/>
</dbReference>
<evidence type="ECO:0000256" key="2">
    <source>
        <dbReference type="SAM" id="MobiDB-lite"/>
    </source>
</evidence>
<evidence type="ECO:0000313" key="5">
    <source>
        <dbReference type="Proteomes" id="UP000265520"/>
    </source>
</evidence>
<comment type="caution">
    <text evidence="4">The sequence shown here is derived from an EMBL/GenBank/DDBJ whole genome shotgun (WGS) entry which is preliminary data.</text>
</comment>
<dbReference type="InterPro" id="IPR025558">
    <property type="entry name" value="DUF4283"/>
</dbReference>
<feature type="region of interest" description="Disordered" evidence="2">
    <location>
        <begin position="348"/>
        <end position="428"/>
    </location>
</feature>
<keyword evidence="1" id="KW-0863">Zinc-finger</keyword>
<keyword evidence="5" id="KW-1185">Reference proteome</keyword>
<evidence type="ECO:0000313" key="4">
    <source>
        <dbReference type="EMBL" id="MCH81857.1"/>
    </source>
</evidence>
<sequence>MAMQASSSKCPARTTKNCDQANSIIITSYTNPKITTPSHETNYPQRSYQTPNPSPAQDSPNRPTHQSQTRTPPGFFVYPEKIVKEGVSECKRSLLGKLITNKPVHGSSIQMGLESIWGAPPGLKIQEIEGKILQFFMDETMDQERILLGNPWIFRNSWLIIQPWDRNTDPTLLDFEHAPVWIQLWGLPPHCKTKQMGHNIGELLGKVEASELYEYPGKKRIVKIKVAIKVYQPIASGILIGNANDGTNWIDFRYEKLPLVCFKCGIVGHAENLCPNRALDLANSAPLGPWIWSNQYGRRIMETKDRKYHSNPSMAKNFGTYSPPVPVSMLEQMAAMKIQDDIEDAASNTNANTNRSEDNKTQASPKTPHTHQSSHIGTGKSPMETTGTMALISQAKRQRVESNSSNNMEFSMVDTQMAGPAGQASQQQ</sequence>
<dbReference type="Proteomes" id="UP000265520">
    <property type="component" value="Unassembled WGS sequence"/>
</dbReference>
<gene>
    <name evidence="4" type="ORF">A2U01_0002650</name>
</gene>
<protein>
    <submittedName>
        <fullName evidence="4">Zinc CCHC-type-like protein</fullName>
    </submittedName>
</protein>
<dbReference type="EMBL" id="LXQA010002873">
    <property type="protein sequence ID" value="MCH81857.1"/>
    <property type="molecule type" value="Genomic_DNA"/>
</dbReference>
<evidence type="ECO:0000259" key="3">
    <source>
        <dbReference type="PROSITE" id="PS50158"/>
    </source>
</evidence>
<dbReference type="AlphaFoldDB" id="A0A392M3D3"/>
<organism evidence="4 5">
    <name type="scientific">Trifolium medium</name>
    <dbReference type="NCBI Taxonomy" id="97028"/>
    <lineage>
        <taxon>Eukaryota</taxon>
        <taxon>Viridiplantae</taxon>
        <taxon>Streptophyta</taxon>
        <taxon>Embryophyta</taxon>
        <taxon>Tracheophyta</taxon>
        <taxon>Spermatophyta</taxon>
        <taxon>Magnoliopsida</taxon>
        <taxon>eudicotyledons</taxon>
        <taxon>Gunneridae</taxon>
        <taxon>Pentapetalae</taxon>
        <taxon>rosids</taxon>
        <taxon>fabids</taxon>
        <taxon>Fabales</taxon>
        <taxon>Fabaceae</taxon>
        <taxon>Papilionoideae</taxon>
        <taxon>50 kb inversion clade</taxon>
        <taxon>NPAAA clade</taxon>
        <taxon>Hologalegina</taxon>
        <taxon>IRL clade</taxon>
        <taxon>Trifolieae</taxon>
        <taxon>Trifolium</taxon>
    </lineage>
</organism>
<dbReference type="PANTHER" id="PTHR31286">
    <property type="entry name" value="GLYCINE-RICH CELL WALL STRUCTURAL PROTEIN 1.8-LIKE"/>
    <property type="match status" value="1"/>
</dbReference>
<dbReference type="PROSITE" id="PS50158">
    <property type="entry name" value="ZF_CCHC"/>
    <property type="match status" value="1"/>
</dbReference>